<dbReference type="InterPro" id="IPR013785">
    <property type="entry name" value="Aldolase_TIM"/>
</dbReference>
<dbReference type="EC" id="2.2.1.2" evidence="5 11"/>
<dbReference type="HAMAP" id="MF_00493">
    <property type="entry name" value="Transaldolase_2"/>
    <property type="match status" value="1"/>
</dbReference>
<organism evidence="12 13">
    <name type="scientific">Gloeocapsopsis crepidinum LEGE 06123</name>
    <dbReference type="NCBI Taxonomy" id="588587"/>
    <lineage>
        <taxon>Bacteria</taxon>
        <taxon>Bacillati</taxon>
        <taxon>Cyanobacteriota</taxon>
        <taxon>Cyanophyceae</taxon>
        <taxon>Oscillatoriophycideae</taxon>
        <taxon>Chroococcales</taxon>
        <taxon>Chroococcaceae</taxon>
        <taxon>Gloeocapsopsis</taxon>
    </lineage>
</organism>
<comment type="subcellular location">
    <subcellularLocation>
        <location evidence="2 11">Cytoplasm</location>
    </subcellularLocation>
</comment>
<dbReference type="PANTHER" id="PTHR10683:SF31">
    <property type="entry name" value="TRANSALDOLASE"/>
    <property type="match status" value="1"/>
</dbReference>
<evidence type="ECO:0000256" key="8">
    <source>
        <dbReference type="ARBA" id="ARBA00023126"/>
    </source>
</evidence>
<evidence type="ECO:0000313" key="12">
    <source>
        <dbReference type="EMBL" id="MBE9192857.1"/>
    </source>
</evidence>
<comment type="function">
    <text evidence="1 11">Transaldolase is important for the balance of metabolites in the pentose-phosphate pathway.</text>
</comment>
<evidence type="ECO:0000256" key="7">
    <source>
        <dbReference type="ARBA" id="ARBA00022679"/>
    </source>
</evidence>
<reference evidence="12 13" key="1">
    <citation type="submission" date="2020-10" db="EMBL/GenBank/DDBJ databases">
        <authorList>
            <person name="Castelo-Branco R."/>
            <person name="Eusebio N."/>
            <person name="Adriana R."/>
            <person name="Vieira A."/>
            <person name="Brugerolle De Fraissinette N."/>
            <person name="Rezende De Castro R."/>
            <person name="Schneider M.P."/>
            <person name="Vasconcelos V."/>
            <person name="Leao P.N."/>
        </authorList>
    </citation>
    <scope>NUCLEOTIDE SEQUENCE [LARGE SCALE GENOMIC DNA]</scope>
    <source>
        <strain evidence="12 13">LEGE 06123</strain>
    </source>
</reference>
<keyword evidence="8 11" id="KW-0570">Pentose shunt</keyword>
<keyword evidence="6 11" id="KW-0963">Cytoplasm</keyword>
<proteinExistence type="inferred from homology"/>
<dbReference type="SUPFAM" id="SSF51569">
    <property type="entry name" value="Aldolase"/>
    <property type="match status" value="1"/>
</dbReference>
<evidence type="ECO:0000256" key="10">
    <source>
        <dbReference type="ARBA" id="ARBA00048810"/>
    </source>
</evidence>
<dbReference type="CDD" id="cd00955">
    <property type="entry name" value="Transaldolase_like"/>
    <property type="match status" value="1"/>
</dbReference>
<dbReference type="InterPro" id="IPR004732">
    <property type="entry name" value="Transaldolase_2"/>
</dbReference>
<protein>
    <recommendedName>
        <fullName evidence="5 11">Transaldolase</fullName>
        <ecNumber evidence="5 11">2.2.1.2</ecNumber>
    </recommendedName>
</protein>
<feature type="active site" description="Schiff-base intermediate with substrate" evidence="11">
    <location>
        <position position="147"/>
    </location>
</feature>
<comment type="caution">
    <text evidence="12">The sequence shown here is derived from an EMBL/GenBank/DDBJ whole genome shotgun (WGS) entry which is preliminary data.</text>
</comment>
<dbReference type="GO" id="GO:0004801">
    <property type="term" value="F:transaldolase activity"/>
    <property type="evidence" value="ECO:0007669"/>
    <property type="project" value="UniProtKB-EC"/>
</dbReference>
<dbReference type="PROSITE" id="PS01054">
    <property type="entry name" value="TRANSALDOLASE_1"/>
    <property type="match status" value="1"/>
</dbReference>
<evidence type="ECO:0000256" key="4">
    <source>
        <dbReference type="ARBA" id="ARBA00008426"/>
    </source>
</evidence>
<dbReference type="InterPro" id="IPR001585">
    <property type="entry name" value="TAL/FSA"/>
</dbReference>
<dbReference type="Pfam" id="PF00923">
    <property type="entry name" value="TAL_FSA"/>
    <property type="match status" value="1"/>
</dbReference>
<gene>
    <name evidence="11 12" type="primary">tal</name>
    <name evidence="12" type="ORF">IQ230_21380</name>
</gene>
<sequence>MTDQATKPANHLIEIKEYGQSIWMDNLTRDMIQSGELKQLIENGGICGITSNPAIFEKAIKGNAIYDADIEAGIKAELPTYQIYESLIFDDIRHACDILRPVYEASNGLDGYVSIEVPPTIADDTEATIKEAKRYYQEIGRENVMIKIPGTKAGLPAVEQVIAEGINVNVTLLFSVESYVETAWAYIRGLEKRVSEGKDISNIASVASFFLSRIDSNIDQRIDDKLAQGIDDISLQAKLEAVKGKVAIANAKIAYQKYKEIFSSDRWQALAEKGGKIQRLLWASTSTKDPKYSDVMYVDELIGPDTVNTLPPNTIEACADHCNVDNRIETDLEEAYKLIESLKNPEINIDINEVMDELLVEGIDKFVKPFESLMQSLEEKVKYLSPV</sequence>
<accession>A0ABR9UX31</accession>
<keyword evidence="7 11" id="KW-0808">Transferase</keyword>
<name>A0ABR9UX31_9CHRO</name>
<evidence type="ECO:0000313" key="13">
    <source>
        <dbReference type="Proteomes" id="UP000651156"/>
    </source>
</evidence>
<dbReference type="PANTHER" id="PTHR10683">
    <property type="entry name" value="TRANSALDOLASE"/>
    <property type="match status" value="1"/>
</dbReference>
<dbReference type="RefSeq" id="WP_193934264.1">
    <property type="nucleotide sequence ID" value="NZ_CAWPMZ010000106.1"/>
</dbReference>
<dbReference type="PROSITE" id="PS00958">
    <property type="entry name" value="TRANSALDOLASE_2"/>
    <property type="match status" value="1"/>
</dbReference>
<dbReference type="Proteomes" id="UP000651156">
    <property type="component" value="Unassembled WGS sequence"/>
</dbReference>
<dbReference type="EMBL" id="JADEWN010000067">
    <property type="protein sequence ID" value="MBE9192857.1"/>
    <property type="molecule type" value="Genomic_DNA"/>
</dbReference>
<dbReference type="NCBIfam" id="NF002881">
    <property type="entry name" value="PRK03343.1"/>
    <property type="match status" value="1"/>
</dbReference>
<dbReference type="NCBIfam" id="TIGR00876">
    <property type="entry name" value="tal_mycobact"/>
    <property type="match status" value="1"/>
</dbReference>
<evidence type="ECO:0000256" key="6">
    <source>
        <dbReference type="ARBA" id="ARBA00022490"/>
    </source>
</evidence>
<comment type="similarity">
    <text evidence="4 11">Belongs to the transaldolase family. Type 2 subfamily.</text>
</comment>
<comment type="catalytic activity">
    <reaction evidence="10 11">
        <text>D-sedoheptulose 7-phosphate + D-glyceraldehyde 3-phosphate = D-erythrose 4-phosphate + beta-D-fructose 6-phosphate</text>
        <dbReference type="Rhea" id="RHEA:17053"/>
        <dbReference type="ChEBI" id="CHEBI:16897"/>
        <dbReference type="ChEBI" id="CHEBI:57483"/>
        <dbReference type="ChEBI" id="CHEBI:57634"/>
        <dbReference type="ChEBI" id="CHEBI:59776"/>
        <dbReference type="EC" id="2.2.1.2"/>
    </reaction>
</comment>
<comment type="pathway">
    <text evidence="3 11">Carbohydrate degradation; pentose phosphate pathway; D-glyceraldehyde 3-phosphate and beta-D-fructose 6-phosphate from D-ribose 5-phosphate and D-xylulose 5-phosphate (non-oxidative stage): step 2/3.</text>
</comment>
<dbReference type="InterPro" id="IPR018225">
    <property type="entry name" value="Transaldolase_AS"/>
</dbReference>
<evidence type="ECO:0000256" key="1">
    <source>
        <dbReference type="ARBA" id="ARBA00003518"/>
    </source>
</evidence>
<keyword evidence="13" id="KW-1185">Reference proteome</keyword>
<evidence type="ECO:0000256" key="5">
    <source>
        <dbReference type="ARBA" id="ARBA00013151"/>
    </source>
</evidence>
<keyword evidence="9 11" id="KW-0704">Schiff base</keyword>
<dbReference type="PIRSF" id="PIRSF036915">
    <property type="entry name" value="Trnald_Bac_Plnt"/>
    <property type="match status" value="1"/>
</dbReference>
<dbReference type="Gene3D" id="3.20.20.70">
    <property type="entry name" value="Aldolase class I"/>
    <property type="match status" value="1"/>
</dbReference>
<evidence type="ECO:0000256" key="2">
    <source>
        <dbReference type="ARBA" id="ARBA00004496"/>
    </source>
</evidence>
<evidence type="ECO:0000256" key="9">
    <source>
        <dbReference type="ARBA" id="ARBA00023270"/>
    </source>
</evidence>
<evidence type="ECO:0000256" key="3">
    <source>
        <dbReference type="ARBA" id="ARBA00004857"/>
    </source>
</evidence>
<evidence type="ECO:0000256" key="11">
    <source>
        <dbReference type="HAMAP-Rule" id="MF_00493"/>
    </source>
</evidence>